<dbReference type="AlphaFoldDB" id="A0A151ZH61"/>
<feature type="compositionally biased region" description="Low complexity" evidence="3">
    <location>
        <begin position="218"/>
        <end position="244"/>
    </location>
</feature>
<evidence type="ECO:0000313" key="7">
    <source>
        <dbReference type="EMBL" id="KYQ93328.1"/>
    </source>
</evidence>
<dbReference type="SMART" id="SM00568">
    <property type="entry name" value="GRAM"/>
    <property type="match status" value="1"/>
</dbReference>
<dbReference type="SUPFAM" id="SSF51206">
    <property type="entry name" value="cAMP-binding domain-like"/>
    <property type="match status" value="2"/>
</dbReference>
<dbReference type="SMART" id="SM00229">
    <property type="entry name" value="RasGEFN"/>
    <property type="match status" value="1"/>
</dbReference>
<dbReference type="PROSITE" id="PS50042">
    <property type="entry name" value="CNMP_BINDING_3"/>
    <property type="match status" value="2"/>
</dbReference>
<dbReference type="GO" id="GO:0005085">
    <property type="term" value="F:guanyl-nucleotide exchange factor activity"/>
    <property type="evidence" value="ECO:0007669"/>
    <property type="project" value="UniProtKB-KW"/>
</dbReference>
<dbReference type="InterPro" id="IPR014710">
    <property type="entry name" value="RmlC-like_jellyroll"/>
</dbReference>
<feature type="region of interest" description="Disordered" evidence="3">
    <location>
        <begin position="274"/>
        <end position="325"/>
    </location>
</feature>
<dbReference type="Gene3D" id="2.30.29.30">
    <property type="entry name" value="Pleckstrin-homology domain (PH domain)/Phosphotyrosine-binding domain (PTB)"/>
    <property type="match status" value="1"/>
</dbReference>
<dbReference type="PANTHER" id="PTHR23113:SF254">
    <property type="entry name" value="CYCLIC GMP-BINDING PROTEIN D"/>
    <property type="match status" value="1"/>
</dbReference>
<dbReference type="InterPro" id="IPR036964">
    <property type="entry name" value="RASGEF_cat_dom_sf"/>
</dbReference>
<feature type="region of interest" description="Disordered" evidence="3">
    <location>
        <begin position="559"/>
        <end position="622"/>
    </location>
</feature>
<feature type="compositionally biased region" description="Low complexity" evidence="3">
    <location>
        <begin position="666"/>
        <end position="691"/>
    </location>
</feature>
<dbReference type="Pfam" id="PF02893">
    <property type="entry name" value="GRAM"/>
    <property type="match status" value="1"/>
</dbReference>
<feature type="domain" description="Ras-GEF" evidence="4">
    <location>
        <begin position="329"/>
        <end position="563"/>
    </location>
</feature>
<evidence type="ECO:0000256" key="1">
    <source>
        <dbReference type="ARBA" id="ARBA00022658"/>
    </source>
</evidence>
<keyword evidence="8" id="KW-1185">Reference proteome</keyword>
<feature type="domain" description="Cyclic nucleotide-binding" evidence="5">
    <location>
        <begin position="710"/>
        <end position="752"/>
    </location>
</feature>
<dbReference type="InterPro" id="IPR008937">
    <property type="entry name" value="Ras-like_GEF"/>
</dbReference>
<dbReference type="PROSITE" id="PS50009">
    <property type="entry name" value="RASGEF_CAT"/>
    <property type="match status" value="1"/>
</dbReference>
<dbReference type="Gene3D" id="1.10.840.10">
    <property type="entry name" value="Ras guanine-nucleotide exchange factors catalytic domain"/>
    <property type="match status" value="1"/>
</dbReference>
<feature type="compositionally biased region" description="Low complexity" evidence="3">
    <location>
        <begin position="564"/>
        <end position="575"/>
    </location>
</feature>
<dbReference type="Gene3D" id="2.60.120.10">
    <property type="entry name" value="Jelly Rolls"/>
    <property type="match status" value="2"/>
</dbReference>
<feature type="compositionally biased region" description="Basic and acidic residues" evidence="3">
    <location>
        <begin position="306"/>
        <end position="315"/>
    </location>
</feature>
<dbReference type="InterPro" id="IPR001895">
    <property type="entry name" value="RASGEF_cat_dom"/>
</dbReference>
<dbReference type="SMART" id="SM00147">
    <property type="entry name" value="RasGEF"/>
    <property type="match status" value="1"/>
</dbReference>
<feature type="domain" description="N-terminal Ras-GEF" evidence="6">
    <location>
        <begin position="36"/>
        <end position="165"/>
    </location>
</feature>
<dbReference type="InterPro" id="IPR000651">
    <property type="entry name" value="Ras-like_Gua-exchang_fac_N"/>
</dbReference>
<dbReference type="OMA" id="WFNRISS"/>
<feature type="domain" description="Cyclic nucleotide-binding" evidence="5">
    <location>
        <begin position="1081"/>
        <end position="1160"/>
    </location>
</feature>
<feature type="region of interest" description="Disordered" evidence="3">
    <location>
        <begin position="665"/>
        <end position="697"/>
    </location>
</feature>
<feature type="region of interest" description="Disordered" evidence="3">
    <location>
        <begin position="947"/>
        <end position="1020"/>
    </location>
</feature>
<dbReference type="PROSITE" id="PS50212">
    <property type="entry name" value="RASGEF_NTER"/>
    <property type="match status" value="1"/>
</dbReference>
<dbReference type="InterPro" id="IPR000595">
    <property type="entry name" value="cNMP-bd_dom"/>
</dbReference>
<dbReference type="Pfam" id="PF00617">
    <property type="entry name" value="RasGEF"/>
    <property type="match status" value="1"/>
</dbReference>
<feature type="compositionally biased region" description="Low complexity" evidence="3">
    <location>
        <begin position="587"/>
        <end position="619"/>
    </location>
</feature>
<comment type="caution">
    <text evidence="7">The sequence shown here is derived from an EMBL/GenBank/DDBJ whole genome shotgun (WGS) entry which is preliminary data.</text>
</comment>
<dbReference type="InterPro" id="IPR018490">
    <property type="entry name" value="cNMP-bd_dom_sf"/>
</dbReference>
<feature type="compositionally biased region" description="Polar residues" evidence="3">
    <location>
        <begin position="193"/>
        <end position="217"/>
    </location>
</feature>
<proteinExistence type="predicted"/>
<dbReference type="InParanoid" id="A0A151ZH61"/>
<evidence type="ECO:0000259" key="5">
    <source>
        <dbReference type="PROSITE" id="PS50042"/>
    </source>
</evidence>
<accession>A0A151ZH61</accession>
<evidence type="ECO:0000256" key="3">
    <source>
        <dbReference type="SAM" id="MobiDB-lite"/>
    </source>
</evidence>
<reference evidence="7 8" key="1">
    <citation type="submission" date="2015-12" db="EMBL/GenBank/DDBJ databases">
        <title>Dictyostelia acquired genes for synthesis and detection of signals that induce cell-type specialization by lateral gene transfer from prokaryotes.</title>
        <authorList>
            <person name="Gloeckner G."/>
            <person name="Schaap P."/>
        </authorList>
    </citation>
    <scope>NUCLEOTIDE SEQUENCE [LARGE SCALE GENOMIC DNA]</scope>
    <source>
        <strain evidence="7 8">TK</strain>
    </source>
</reference>
<dbReference type="InterPro" id="IPR004182">
    <property type="entry name" value="GRAM"/>
</dbReference>
<dbReference type="CDD" id="cd06224">
    <property type="entry name" value="REM"/>
    <property type="match status" value="1"/>
</dbReference>
<dbReference type="GO" id="GO:0007265">
    <property type="term" value="P:Ras protein signal transduction"/>
    <property type="evidence" value="ECO:0007669"/>
    <property type="project" value="TreeGrafter"/>
</dbReference>
<dbReference type="InterPro" id="IPR023578">
    <property type="entry name" value="Ras_GEF_dom_sf"/>
</dbReference>
<evidence type="ECO:0000256" key="2">
    <source>
        <dbReference type="PROSITE-ProRule" id="PRU00168"/>
    </source>
</evidence>
<dbReference type="GO" id="GO:0005886">
    <property type="term" value="C:plasma membrane"/>
    <property type="evidence" value="ECO:0007669"/>
    <property type="project" value="TreeGrafter"/>
</dbReference>
<dbReference type="Proteomes" id="UP000076078">
    <property type="component" value="Unassembled WGS sequence"/>
</dbReference>
<protein>
    <submittedName>
        <fullName evidence="7">RasGEF domain-containing protein</fullName>
    </submittedName>
</protein>
<feature type="region of interest" description="Disordered" evidence="3">
    <location>
        <begin position="193"/>
        <end position="250"/>
    </location>
</feature>
<dbReference type="SUPFAM" id="SSF48366">
    <property type="entry name" value="Ras GEF"/>
    <property type="match status" value="1"/>
</dbReference>
<feature type="compositionally biased region" description="Low complexity" evidence="3">
    <location>
        <begin position="276"/>
        <end position="298"/>
    </location>
</feature>
<evidence type="ECO:0000259" key="6">
    <source>
        <dbReference type="PROSITE" id="PS50212"/>
    </source>
</evidence>
<dbReference type="STRING" id="361077.A0A151ZH61"/>
<dbReference type="CDD" id="cd00038">
    <property type="entry name" value="CAP_ED"/>
    <property type="match status" value="1"/>
</dbReference>
<keyword evidence="1 2" id="KW-0344">Guanine-nucleotide releasing factor</keyword>
<feature type="compositionally biased region" description="Low complexity" evidence="3">
    <location>
        <begin position="949"/>
        <end position="990"/>
    </location>
</feature>
<dbReference type="Pfam" id="PF00618">
    <property type="entry name" value="RasGEF_N"/>
    <property type="match status" value="1"/>
</dbReference>
<dbReference type="EMBL" id="LODT01000028">
    <property type="protein sequence ID" value="KYQ93328.1"/>
    <property type="molecule type" value="Genomic_DNA"/>
</dbReference>
<name>A0A151ZH61_TIELA</name>
<dbReference type="InterPro" id="IPR011993">
    <property type="entry name" value="PH-like_dom_sf"/>
</dbReference>
<gene>
    <name evidence="7" type="ORF">DLAC_05996</name>
</gene>
<organism evidence="7 8">
    <name type="scientific">Tieghemostelium lacteum</name>
    <name type="common">Slime mold</name>
    <name type="synonym">Dictyostelium lacteum</name>
    <dbReference type="NCBI Taxonomy" id="361077"/>
    <lineage>
        <taxon>Eukaryota</taxon>
        <taxon>Amoebozoa</taxon>
        <taxon>Evosea</taxon>
        <taxon>Eumycetozoa</taxon>
        <taxon>Dictyostelia</taxon>
        <taxon>Dictyosteliales</taxon>
        <taxon>Raperosteliaceae</taxon>
        <taxon>Tieghemostelium</taxon>
    </lineage>
</organism>
<dbReference type="FunCoup" id="A0A151ZH61">
    <property type="interactions" value="92"/>
</dbReference>
<evidence type="ECO:0000259" key="4">
    <source>
        <dbReference type="PROSITE" id="PS50009"/>
    </source>
</evidence>
<sequence>MSTTTSNSSTGSSFPFYKPDDDSQLIYHPNVNKKEGFQAIKSCTLAKIIEKLTVTVNFDTYFASAFFLTYRDFTTPLELVSLLVQRYAGPPEGSSKDNLRLFEIEVDVVQVNVINIVRQMISTLTIEDFNNSKLHEEIQEFFNSLPEDIKNELFMIYFKTRKAVRPPTVNSNLASGTKTQVTGSAASTMRFSFSVSPKTQSPSSTNGVLTGLLQQPNSSSPTFPSDSSSSSSSSSTMSSLTTSTYNGNSKSMKLGKGIMAKILQSGGNISSIPELSSISTGSNGSNTSPNGTLNSSNGMPPLNSQSKDRDSKDSEDLNSDQTSDKPSFVPEIIARELTLMEWELITALTLTEFTQKSYKEHKGAAVNIANLTTWFNRISSWVTTKIISKETPEERATIIEAFITIANYAKDLRNYNCVMEILGSLHSSSISRLKNSWSLVSAKGQDIFSQLNQLMSPDINFKNYRKILLQIPAHEPCIPYLGLFLTDFIYLDESNPPFSIMHPHMINIERIFLIGTRVQEFFKLFTNCQYTFQSNPHVREAILSEKVWDENETFRLSRLREESSSANSNSPSTSHISRDSRDHHHGSSSGNSSSISNSSSSSFPISSSSSLSSSSSFPTTTTRRKNFVTKYRMNKKYLNFGDTNNNLYRILSGRVKVEPFCINRYNNNNNNNNNNSSGSSTPPISEESSPNLSKSMNLEMNQNTGDYIYLEEGDIFGEEAFLYDKPSLTTIMAESEDLELIQIEKTFILQLFSSEPILSATFYKYIAVLMAERLKVIYANFHPSGSVQSVLGNGNGGSGLPLISNSLKNSTSSPTLSKMNMDYSKRRSTIYETPTSLDAIRDGNDNKFRSTFGLSNLEEVIIKSYQCKHNNINGVLYITKHHLCFEGKFLTLHKQKTSPFSSITKILPYDKNTLGIYTKDKIKKFTFKTAEDLSEAHGLVAKIWKNHHTPGTTNTSSTASTSSSTSSSPSLTTNASGNNSPSPSTSTTPTLVNKSVQAASTPPVPPKSPKVGRGESFSNITDLPTRDEWNLILKGAKSVTFKKGDILMSEGVEYQKIFQIIKGECAIVKSIIGTSNLLSQVMSGNQSPTYSPIALGGAEIPTPQSLVDPKSSITISKISQGSIYGEMTFLLTGGCSTSLVVTSDEVEVFILESYFLNIMLKSKPQLAPKFYKYLACVLESRVKQYRQQTLYI</sequence>
<evidence type="ECO:0000313" key="8">
    <source>
        <dbReference type="Proteomes" id="UP000076078"/>
    </source>
</evidence>
<dbReference type="PANTHER" id="PTHR23113">
    <property type="entry name" value="GUANINE NUCLEOTIDE EXCHANGE FACTOR"/>
    <property type="match status" value="1"/>
</dbReference>
<dbReference type="Gene3D" id="1.20.870.10">
    <property type="entry name" value="Son of sevenless (SoS) protein Chain: S domain 1"/>
    <property type="match status" value="1"/>
</dbReference>
<dbReference type="OrthoDB" id="546434at2759"/>